<sequence>LELAQKCPSGLCPICLNDFSMKEASVRTHCDHYIHRPCFVRYIRFSKEEIQRELSEWPSDLRDKVNRELHCPMCREPLREDDLSELDEDELQKSRNLFESNSNLSPNGTDAFDWDWRTWKEIQQKWEVIYQKQLEKGGIIDVNEERNRFLVTDETVLDSTSSSLSASEMMPPAATRGEAEREEWNGRDEMRNSSEHPYSRHNRHPKAIE</sequence>
<dbReference type="GO" id="GO:0061630">
    <property type="term" value="F:ubiquitin protein ligase activity"/>
    <property type="evidence" value="ECO:0007669"/>
    <property type="project" value="InterPro"/>
</dbReference>
<dbReference type="InterPro" id="IPR039133">
    <property type="entry name" value="RNF25"/>
</dbReference>
<dbReference type="GO" id="GO:0016567">
    <property type="term" value="P:protein ubiquitination"/>
    <property type="evidence" value="ECO:0007669"/>
    <property type="project" value="TreeGrafter"/>
</dbReference>
<keyword evidence="2" id="KW-0862">Zinc</keyword>
<feature type="region of interest" description="Disordered" evidence="4">
    <location>
        <begin position="159"/>
        <end position="209"/>
    </location>
</feature>
<dbReference type="PANTHER" id="PTHR13198:SF4">
    <property type="entry name" value="E3 UBIQUITIN-PROTEIN LIGASE RNF25"/>
    <property type="match status" value="1"/>
</dbReference>
<organism evidence="6">
    <name type="scientific">Anisakis simplex</name>
    <name type="common">Herring worm</name>
    <dbReference type="NCBI Taxonomy" id="6269"/>
    <lineage>
        <taxon>Eukaryota</taxon>
        <taxon>Metazoa</taxon>
        <taxon>Ecdysozoa</taxon>
        <taxon>Nematoda</taxon>
        <taxon>Chromadorea</taxon>
        <taxon>Rhabditida</taxon>
        <taxon>Spirurina</taxon>
        <taxon>Ascaridomorpha</taxon>
        <taxon>Ascaridoidea</taxon>
        <taxon>Anisakidae</taxon>
        <taxon>Anisakis</taxon>
        <taxon>Anisakis simplex complex</taxon>
    </lineage>
</organism>
<evidence type="ECO:0000313" key="6">
    <source>
        <dbReference type="WBParaSite" id="ASIM_0000497901-mRNA-1"/>
    </source>
</evidence>
<dbReference type="WBParaSite" id="ASIM_0000497901-mRNA-1">
    <property type="protein sequence ID" value="ASIM_0000497901-mRNA-1"/>
    <property type="gene ID" value="ASIM_0000497901"/>
</dbReference>
<dbReference type="Gene3D" id="3.30.40.10">
    <property type="entry name" value="Zinc/RING finger domain, C3HC4 (zinc finger)"/>
    <property type="match status" value="1"/>
</dbReference>
<keyword evidence="1 3" id="KW-0479">Metal-binding</keyword>
<dbReference type="InterPro" id="IPR013083">
    <property type="entry name" value="Znf_RING/FYVE/PHD"/>
</dbReference>
<evidence type="ECO:0000256" key="1">
    <source>
        <dbReference type="ARBA" id="ARBA00022771"/>
    </source>
</evidence>
<dbReference type="GO" id="GO:0005634">
    <property type="term" value="C:nucleus"/>
    <property type="evidence" value="ECO:0007669"/>
    <property type="project" value="TreeGrafter"/>
</dbReference>
<reference evidence="6" key="1">
    <citation type="submission" date="2017-02" db="UniProtKB">
        <authorList>
            <consortium name="WormBaseParasite"/>
        </authorList>
    </citation>
    <scope>IDENTIFICATION</scope>
</reference>
<name>A0A0M3JBK3_ANISI</name>
<dbReference type="PANTHER" id="PTHR13198">
    <property type="entry name" value="RING FINGER PROTEIN 25"/>
    <property type="match status" value="1"/>
</dbReference>
<keyword evidence="1 3" id="KW-0863">Zinc-finger</keyword>
<dbReference type="PROSITE" id="PS50089">
    <property type="entry name" value="ZF_RING_2"/>
    <property type="match status" value="1"/>
</dbReference>
<dbReference type="SMART" id="SM00184">
    <property type="entry name" value="RING"/>
    <property type="match status" value="1"/>
</dbReference>
<dbReference type="SUPFAM" id="SSF57850">
    <property type="entry name" value="RING/U-box"/>
    <property type="match status" value="1"/>
</dbReference>
<proteinExistence type="predicted"/>
<dbReference type="AlphaFoldDB" id="A0A0M3JBK3"/>
<evidence type="ECO:0000256" key="4">
    <source>
        <dbReference type="SAM" id="MobiDB-lite"/>
    </source>
</evidence>
<feature type="domain" description="RING-type" evidence="5">
    <location>
        <begin position="12"/>
        <end position="75"/>
    </location>
</feature>
<dbReference type="InterPro" id="IPR001841">
    <property type="entry name" value="Znf_RING"/>
</dbReference>
<evidence type="ECO:0000259" key="5">
    <source>
        <dbReference type="PROSITE" id="PS50089"/>
    </source>
</evidence>
<protein>
    <submittedName>
        <fullName evidence="6">E3 ubiquitin-protein ligase RNF25 (inferred by orthology to a human protein)</fullName>
    </submittedName>
</protein>
<feature type="compositionally biased region" description="Basic residues" evidence="4">
    <location>
        <begin position="199"/>
        <end position="209"/>
    </location>
</feature>
<accession>A0A0M3JBK3</accession>
<evidence type="ECO:0000256" key="3">
    <source>
        <dbReference type="PROSITE-ProRule" id="PRU00175"/>
    </source>
</evidence>
<dbReference type="GO" id="GO:0008270">
    <property type="term" value="F:zinc ion binding"/>
    <property type="evidence" value="ECO:0007669"/>
    <property type="project" value="UniProtKB-KW"/>
</dbReference>
<feature type="compositionally biased region" description="Low complexity" evidence="4">
    <location>
        <begin position="159"/>
        <end position="173"/>
    </location>
</feature>
<evidence type="ECO:0000256" key="2">
    <source>
        <dbReference type="ARBA" id="ARBA00022833"/>
    </source>
</evidence>
<feature type="compositionally biased region" description="Basic and acidic residues" evidence="4">
    <location>
        <begin position="177"/>
        <end position="198"/>
    </location>
</feature>